<comment type="caution">
    <text evidence="1">The sequence shown here is derived from an EMBL/GenBank/DDBJ whole genome shotgun (WGS) entry which is preliminary data.</text>
</comment>
<evidence type="ECO:0000313" key="1">
    <source>
        <dbReference type="EMBL" id="GKX32161.1"/>
    </source>
</evidence>
<dbReference type="RefSeq" id="WP_281819590.1">
    <property type="nucleotide sequence ID" value="NZ_BRLB01000027.1"/>
</dbReference>
<dbReference type="AlphaFoldDB" id="A0A9W6DGC3"/>
<name>A0A9W6DGC3_9FIRM</name>
<dbReference type="EMBL" id="BRLB01000027">
    <property type="protein sequence ID" value="GKX32161.1"/>
    <property type="molecule type" value="Genomic_DNA"/>
</dbReference>
<gene>
    <name evidence="1" type="ORF">SH1V18_46410</name>
</gene>
<protein>
    <submittedName>
        <fullName evidence="1">Uncharacterized protein</fullName>
    </submittedName>
</protein>
<accession>A0A9W6DGC3</accession>
<keyword evidence="2" id="KW-1185">Reference proteome</keyword>
<sequence length="71" mass="7997">MKTERVIVRTTNNLSYVGKVVATNINEDRGVFIQPSYNSGIKIWCPLQEIESIIEANGQVRKGEEYINVGL</sequence>
<reference evidence="1" key="1">
    <citation type="submission" date="2022-06" db="EMBL/GenBank/DDBJ databases">
        <title>Vallitalea longa sp. nov., an anaerobic bacterium isolated from marine sediment.</title>
        <authorList>
            <person name="Hirano S."/>
            <person name="Terahara T."/>
            <person name="Mori K."/>
            <person name="Hamada M."/>
            <person name="Matsumoto R."/>
            <person name="Kobayashi T."/>
        </authorList>
    </citation>
    <scope>NUCLEOTIDE SEQUENCE</scope>
    <source>
        <strain evidence="1">SH18-1</strain>
    </source>
</reference>
<evidence type="ECO:0000313" key="2">
    <source>
        <dbReference type="Proteomes" id="UP001144256"/>
    </source>
</evidence>
<proteinExistence type="predicted"/>
<organism evidence="1 2">
    <name type="scientific">Vallitalea longa</name>
    <dbReference type="NCBI Taxonomy" id="2936439"/>
    <lineage>
        <taxon>Bacteria</taxon>
        <taxon>Bacillati</taxon>
        <taxon>Bacillota</taxon>
        <taxon>Clostridia</taxon>
        <taxon>Lachnospirales</taxon>
        <taxon>Vallitaleaceae</taxon>
        <taxon>Vallitalea</taxon>
    </lineage>
</organism>
<dbReference type="Proteomes" id="UP001144256">
    <property type="component" value="Unassembled WGS sequence"/>
</dbReference>